<dbReference type="InterPro" id="IPR036366">
    <property type="entry name" value="PGBDSf"/>
</dbReference>
<feature type="chain" id="PRO_5040998579" evidence="1">
    <location>
        <begin position="21"/>
        <end position="144"/>
    </location>
</feature>
<dbReference type="GO" id="GO:0016787">
    <property type="term" value="F:hydrolase activity"/>
    <property type="evidence" value="ECO:0007669"/>
    <property type="project" value="UniProtKB-KW"/>
</dbReference>
<feature type="domain" description="Peptidoglycan binding-like" evidence="2">
    <location>
        <begin position="59"/>
        <end position="116"/>
    </location>
</feature>
<proteinExistence type="predicted"/>
<sequence length="144" mass="15089">MKIRTRRHKLALAFAAFALAAAGTVGTVGGTTAAPAEAATKCVNYNYGYGGYATCVGTIQRLLNYHKISTKINTKYSPLAIDNSFGTKTRAGVIAFQARYGLVADGIVGPKTWSILCSPQKGPGPVPGYPYTQANAGGCNIPMR</sequence>
<keyword evidence="1" id="KW-0732">Signal</keyword>
<keyword evidence="3" id="KW-0378">Hydrolase</keyword>
<reference evidence="3" key="1">
    <citation type="submission" date="2022-06" db="EMBL/GenBank/DDBJ databases">
        <title>Sequencing the genomes of 1000 actinobacteria strains.</title>
        <authorList>
            <person name="Klenk H.-P."/>
        </authorList>
    </citation>
    <scope>NUCLEOTIDE SEQUENCE</scope>
    <source>
        <strain evidence="3">DSM 22016</strain>
    </source>
</reference>
<dbReference type="SUPFAM" id="SSF47090">
    <property type="entry name" value="PGBD-like"/>
    <property type="match status" value="1"/>
</dbReference>
<dbReference type="InterPro" id="IPR036365">
    <property type="entry name" value="PGBD-like_sf"/>
</dbReference>
<feature type="signal peptide" evidence="1">
    <location>
        <begin position="1"/>
        <end position="20"/>
    </location>
</feature>
<evidence type="ECO:0000313" key="3">
    <source>
        <dbReference type="EMBL" id="MCP2370569.1"/>
    </source>
</evidence>
<name>A0A9X2KBG2_9MICO</name>
<keyword evidence="4" id="KW-1185">Reference proteome</keyword>
<evidence type="ECO:0000313" key="4">
    <source>
        <dbReference type="Proteomes" id="UP001139722"/>
    </source>
</evidence>
<accession>A0A9X2KBG2</accession>
<dbReference type="Pfam" id="PF01471">
    <property type="entry name" value="PG_binding_1"/>
    <property type="match status" value="1"/>
</dbReference>
<dbReference type="Proteomes" id="UP001139722">
    <property type="component" value="Unassembled WGS sequence"/>
</dbReference>
<comment type="caution">
    <text evidence="3">The sequence shown here is derived from an EMBL/GenBank/DDBJ whole genome shotgun (WGS) entry which is preliminary data.</text>
</comment>
<dbReference type="EMBL" id="JAMZDY010000001">
    <property type="protein sequence ID" value="MCP2370569.1"/>
    <property type="molecule type" value="Genomic_DNA"/>
</dbReference>
<protein>
    <submittedName>
        <fullName evidence="3">Peptidoglycan hydrolase-like protein with peptidoglycan-binding domain</fullName>
    </submittedName>
</protein>
<gene>
    <name evidence="3" type="ORF">BJ978_001245</name>
</gene>
<evidence type="ECO:0000259" key="2">
    <source>
        <dbReference type="Pfam" id="PF01471"/>
    </source>
</evidence>
<evidence type="ECO:0000256" key="1">
    <source>
        <dbReference type="SAM" id="SignalP"/>
    </source>
</evidence>
<dbReference type="Gene3D" id="1.10.101.10">
    <property type="entry name" value="PGBD-like superfamily/PGBD"/>
    <property type="match status" value="1"/>
</dbReference>
<dbReference type="RefSeq" id="WP_156998294.1">
    <property type="nucleotide sequence ID" value="NZ_BAAANU010000031.1"/>
</dbReference>
<dbReference type="InterPro" id="IPR006311">
    <property type="entry name" value="TAT_signal"/>
</dbReference>
<dbReference type="AlphaFoldDB" id="A0A9X2KBG2"/>
<dbReference type="PROSITE" id="PS51318">
    <property type="entry name" value="TAT"/>
    <property type="match status" value="1"/>
</dbReference>
<dbReference type="OrthoDB" id="8210007at2"/>
<dbReference type="InterPro" id="IPR002477">
    <property type="entry name" value="Peptidoglycan-bd-like"/>
</dbReference>
<organism evidence="3 4">
    <name type="scientific">Agromyces terreus</name>
    <dbReference type="NCBI Taxonomy" id="424795"/>
    <lineage>
        <taxon>Bacteria</taxon>
        <taxon>Bacillati</taxon>
        <taxon>Actinomycetota</taxon>
        <taxon>Actinomycetes</taxon>
        <taxon>Micrococcales</taxon>
        <taxon>Microbacteriaceae</taxon>
        <taxon>Agromyces</taxon>
    </lineage>
</organism>